<organism evidence="1 2">
    <name type="scientific">Nonomuraea jabiensis</name>
    <dbReference type="NCBI Taxonomy" id="882448"/>
    <lineage>
        <taxon>Bacteria</taxon>
        <taxon>Bacillati</taxon>
        <taxon>Actinomycetota</taxon>
        <taxon>Actinomycetes</taxon>
        <taxon>Streptosporangiales</taxon>
        <taxon>Streptosporangiaceae</taxon>
        <taxon>Nonomuraea</taxon>
    </lineage>
</organism>
<name>A0A7W9LFQ3_9ACTN</name>
<reference evidence="1 2" key="1">
    <citation type="submission" date="2020-08" db="EMBL/GenBank/DDBJ databases">
        <title>Sequencing the genomes of 1000 actinobacteria strains.</title>
        <authorList>
            <person name="Klenk H.-P."/>
        </authorList>
    </citation>
    <scope>NUCLEOTIDE SEQUENCE [LARGE SCALE GENOMIC DNA]</scope>
    <source>
        <strain evidence="1 2">DSM 45507</strain>
    </source>
</reference>
<evidence type="ECO:0000313" key="2">
    <source>
        <dbReference type="Proteomes" id="UP000579153"/>
    </source>
</evidence>
<evidence type="ECO:0008006" key="3">
    <source>
        <dbReference type="Google" id="ProtNLM"/>
    </source>
</evidence>
<dbReference type="RefSeq" id="WP_185075292.1">
    <property type="nucleotide sequence ID" value="NZ_JACHMB010000001.1"/>
</dbReference>
<dbReference type="AlphaFoldDB" id="A0A7W9LFQ3"/>
<proteinExistence type="predicted"/>
<dbReference type="EMBL" id="JACHMB010000001">
    <property type="protein sequence ID" value="MBB5782129.1"/>
    <property type="molecule type" value="Genomic_DNA"/>
</dbReference>
<accession>A0A7W9LFQ3</accession>
<evidence type="ECO:0000313" key="1">
    <source>
        <dbReference type="EMBL" id="MBB5782129.1"/>
    </source>
</evidence>
<dbReference type="Gene3D" id="2.60.120.200">
    <property type="match status" value="1"/>
</dbReference>
<dbReference type="InterPro" id="IPR013320">
    <property type="entry name" value="ConA-like_dom_sf"/>
</dbReference>
<comment type="caution">
    <text evidence="1">The sequence shown here is derived from an EMBL/GenBank/DDBJ whole genome shotgun (WGS) entry which is preliminary data.</text>
</comment>
<dbReference type="Pfam" id="PF13385">
    <property type="entry name" value="Laminin_G_3"/>
    <property type="match status" value="1"/>
</dbReference>
<gene>
    <name evidence="1" type="ORF">HD596_008885</name>
</gene>
<dbReference type="Proteomes" id="UP000579153">
    <property type="component" value="Unassembled WGS sequence"/>
</dbReference>
<dbReference type="SUPFAM" id="SSF49899">
    <property type="entry name" value="Concanavalin A-like lectins/glucanases"/>
    <property type="match status" value="1"/>
</dbReference>
<sequence length="662" mass="71694">MSLVLHWPLDTVGPERRVLDSSPARLHGEVKGDTPANVLDPRFGSCLEFNKNTPTLATPTPSYVLLERSPSLGFAAYTVEGWVKPLPRSGTDAVGLVTADNLHVLVNADGSIEHRFAPLSNDESSHSSAAGVLPVGAWRHVAVTYRDRVARIYLDGTLSAEYTTRADRAPTESSLVLATYRNRFFQARIAHFRIYNDELSEVEIKRDMAEDEAALEAYVRNRPLEFEFIDADEQPVLYVEHATAGQTMTLRLTNTSRHGIEALPTQGDHLTLRFRRGTLATGLRPTLSTPGWPMTADPDAGELRLRWPESTPLASGASLDLPIAGLRADGGQEAHLTRVELAYRKLKYTGESDELTGSQTRHLEILRHPGRDEVPLDLQIAGGDRVLSDGATPATLRLHLANALGAGGDLPLGGASFTVGFAVQNDGESQPWALTSAASAPQATLKVAAPGWTVGVGSLRDGRMRWTITPAQGTVPTLPPGGFVELVLENVLGLPVLGHATVTAEYENVPGHVNGTLTARVERTPLLFTARTALLTGLRVGAVRDAATWDHALATVSRDGYHMQLRRDTGSGGGSIVFLELFQDRTEGDELTFPNIRFHHTEKFWHRIEARKTGFFLKDGNEGQDVLVDLHAATAVLTGLQIGGVTIGEKELQALKRLAADG</sequence>
<protein>
    <recommendedName>
        <fullName evidence="3">Concanavalin A-like lectin/glucanases superfamily protein</fullName>
    </recommendedName>
</protein>
<keyword evidence="2" id="KW-1185">Reference proteome</keyword>